<organism evidence="4 5">
    <name type="scientific">Microterricola viridarii</name>
    <dbReference type="NCBI Taxonomy" id="412690"/>
    <lineage>
        <taxon>Bacteria</taxon>
        <taxon>Bacillati</taxon>
        <taxon>Actinomycetota</taxon>
        <taxon>Actinomycetes</taxon>
        <taxon>Micrococcales</taxon>
        <taxon>Microbacteriaceae</taxon>
        <taxon>Microterricola</taxon>
    </lineage>
</organism>
<feature type="region of interest" description="Disordered" evidence="1">
    <location>
        <begin position="206"/>
        <end position="236"/>
    </location>
</feature>
<feature type="transmembrane region" description="Helical" evidence="2">
    <location>
        <begin position="372"/>
        <end position="394"/>
    </location>
</feature>
<dbReference type="AlphaFoldDB" id="A0A120I0N4"/>
<accession>A0A120I0N4</accession>
<gene>
    <name evidence="4" type="ORF">AWU67_13075</name>
</gene>
<feature type="transmembrane region" description="Helical" evidence="2">
    <location>
        <begin position="340"/>
        <end position="366"/>
    </location>
</feature>
<feature type="domain" description="Phage shock protein PspC N-terminal" evidence="3">
    <location>
        <begin position="63"/>
        <end position="115"/>
    </location>
</feature>
<feature type="transmembrane region" description="Helical" evidence="2">
    <location>
        <begin position="401"/>
        <end position="419"/>
    </location>
</feature>
<sequence length="556" mass="57462">MTTEHPPVAPGTEQDPTAHAAASGTAGGTPFGAADSPYTSRQQSDEHGGTPHGFFAWIRGLGLSRQPGWIGGVCAGIAGRLGIDPIIVRGILIVLALFAPPVLVFYGVAWLLLPDTDGRIHMQRLLRGDPQPALGGIAILIFSGLLLPLSAAAQVLTGLNFFSLAGGGMWGFSASSVIGLLFNLALLGGLGAFVFWLVRRSNKDSWSGGAASASRTASASPTAASGTNGGGIGSGDPDVAATTAAAGVSDVPAAAAPSAATDAAGEPLSPGAGASVDELAAWKLQHEAWRTERERFNREQADANRAARAQWAAENKARSLAFAAQASDYRRARKRERPRASASAVFFTLGLALVVGAGSAIVALTSPANADYAATIGVLVAALVTSVAMIVTGAMRRRSGFLAFITVLLLLVGLGTSLVPRQAQLLWPWAYVDNSQQLGTMTQPWGDLSVWVYNYSNDATAPPRAMTLEKANGSLYINLDRGSSLTLRATVAPGQQVIVNTNSYETGELTQVTDKAINGSGEHSLSLGSFRGGPTADLTLDATLSNGSIIITEYTD</sequence>
<name>A0A120I0N4_9MICO</name>
<feature type="transmembrane region" description="Helical" evidence="2">
    <location>
        <begin position="176"/>
        <end position="198"/>
    </location>
</feature>
<reference evidence="4 5" key="1">
    <citation type="journal article" date="2016" name="J. Biotechnol.">
        <title>First complete genome sequence of a species in the genus Microterricola, an extremophilic cold active enzyme producing bacterial strain ERGS5:02 isolated from Sikkim Himalaya.</title>
        <authorList>
            <person name="Himanshu"/>
            <person name="Swarnkar M.K."/>
            <person name="Singh D."/>
            <person name="Kumar R."/>
        </authorList>
    </citation>
    <scope>NUCLEOTIDE SEQUENCE [LARGE SCALE GENOMIC DNA]</scope>
    <source>
        <strain evidence="4 5">ERGS5:02</strain>
    </source>
</reference>
<evidence type="ECO:0000313" key="5">
    <source>
        <dbReference type="Proteomes" id="UP000058305"/>
    </source>
</evidence>
<dbReference type="RefSeq" id="WP_067229860.1">
    <property type="nucleotide sequence ID" value="NZ_CP014145.1"/>
</dbReference>
<keyword evidence="2" id="KW-1133">Transmembrane helix</keyword>
<dbReference type="Proteomes" id="UP000058305">
    <property type="component" value="Chromosome"/>
</dbReference>
<feature type="compositionally biased region" description="Low complexity" evidence="1">
    <location>
        <begin position="206"/>
        <end position="226"/>
    </location>
</feature>
<proteinExistence type="predicted"/>
<evidence type="ECO:0000259" key="3">
    <source>
        <dbReference type="Pfam" id="PF04024"/>
    </source>
</evidence>
<evidence type="ECO:0000256" key="1">
    <source>
        <dbReference type="SAM" id="MobiDB-lite"/>
    </source>
</evidence>
<feature type="region of interest" description="Disordered" evidence="1">
    <location>
        <begin position="1"/>
        <end position="47"/>
    </location>
</feature>
<protein>
    <recommendedName>
        <fullName evidence="3">Phage shock protein PspC N-terminal domain-containing protein</fullName>
    </recommendedName>
</protein>
<dbReference type="InterPro" id="IPR007168">
    <property type="entry name" value="Phageshock_PspC_N"/>
</dbReference>
<feature type="transmembrane region" description="Helical" evidence="2">
    <location>
        <begin position="86"/>
        <end position="113"/>
    </location>
</feature>
<reference evidence="5" key="2">
    <citation type="submission" date="2016-01" db="EMBL/GenBank/DDBJ databases">
        <title>First complete genome sequence of a species in the genus Microterricola, an extremophilic cold active enzyme producing strain ERGS5:02 isolated from Sikkim Himalaya.</title>
        <authorList>
            <person name="Kumar R."/>
            <person name="Singh D."/>
            <person name="Swarnkar M.K."/>
        </authorList>
    </citation>
    <scope>NUCLEOTIDE SEQUENCE [LARGE SCALE GENOMIC DNA]</scope>
    <source>
        <strain evidence="5">ERGS5:02</strain>
    </source>
</reference>
<dbReference type="OrthoDB" id="7359894at2"/>
<dbReference type="KEGG" id="mvd:AWU67_13075"/>
<dbReference type="EMBL" id="CP014145">
    <property type="protein sequence ID" value="AMB59642.1"/>
    <property type="molecule type" value="Genomic_DNA"/>
</dbReference>
<keyword evidence="5" id="KW-1185">Reference proteome</keyword>
<evidence type="ECO:0000256" key="2">
    <source>
        <dbReference type="SAM" id="Phobius"/>
    </source>
</evidence>
<feature type="transmembrane region" description="Helical" evidence="2">
    <location>
        <begin position="134"/>
        <end position="156"/>
    </location>
</feature>
<keyword evidence="2" id="KW-0812">Transmembrane</keyword>
<dbReference type="Pfam" id="PF04024">
    <property type="entry name" value="PspC"/>
    <property type="match status" value="1"/>
</dbReference>
<keyword evidence="2" id="KW-0472">Membrane</keyword>
<evidence type="ECO:0000313" key="4">
    <source>
        <dbReference type="EMBL" id="AMB59642.1"/>
    </source>
</evidence>